<dbReference type="GeneID" id="19191041"/>
<feature type="compositionally biased region" description="Basic and acidic residues" evidence="1">
    <location>
        <begin position="32"/>
        <end position="45"/>
    </location>
</feature>
<dbReference type="AlphaFoldDB" id="W9WQ05"/>
<accession>W9WQ05</accession>
<dbReference type="Proteomes" id="UP000019471">
    <property type="component" value="Unassembled WGS sequence"/>
</dbReference>
<evidence type="ECO:0000256" key="1">
    <source>
        <dbReference type="SAM" id="MobiDB-lite"/>
    </source>
</evidence>
<organism evidence="2 3">
    <name type="scientific">Cladophialophora psammophila CBS 110553</name>
    <dbReference type="NCBI Taxonomy" id="1182543"/>
    <lineage>
        <taxon>Eukaryota</taxon>
        <taxon>Fungi</taxon>
        <taxon>Dikarya</taxon>
        <taxon>Ascomycota</taxon>
        <taxon>Pezizomycotina</taxon>
        <taxon>Eurotiomycetes</taxon>
        <taxon>Chaetothyriomycetidae</taxon>
        <taxon>Chaetothyriales</taxon>
        <taxon>Herpotrichiellaceae</taxon>
        <taxon>Cladophialophora</taxon>
    </lineage>
</organism>
<keyword evidence="3" id="KW-1185">Reference proteome</keyword>
<evidence type="ECO:0000313" key="3">
    <source>
        <dbReference type="Proteomes" id="UP000019471"/>
    </source>
</evidence>
<dbReference type="RefSeq" id="XP_007745114.1">
    <property type="nucleotide sequence ID" value="XM_007746924.1"/>
</dbReference>
<sequence>MLLSWGFNHPESLPFAQLRANLGQERWEEPEEGHHGKEAKEFTEQKLAELDNYDEMVERMEGLQEDVENGKMTREAFVALLWESNGFGKA</sequence>
<dbReference type="OrthoDB" id="5412996at2759"/>
<evidence type="ECO:0000313" key="2">
    <source>
        <dbReference type="EMBL" id="EXJ70262.1"/>
    </source>
</evidence>
<proteinExistence type="predicted"/>
<dbReference type="STRING" id="1182543.W9WQ05"/>
<dbReference type="EMBL" id="AMGX01000009">
    <property type="protein sequence ID" value="EXJ70262.1"/>
    <property type="molecule type" value="Genomic_DNA"/>
</dbReference>
<protein>
    <submittedName>
        <fullName evidence="2">Uncharacterized protein</fullName>
    </submittedName>
</protein>
<gene>
    <name evidence="2" type="ORF">A1O5_06330</name>
</gene>
<comment type="caution">
    <text evidence="2">The sequence shown here is derived from an EMBL/GenBank/DDBJ whole genome shotgun (WGS) entry which is preliminary data.</text>
</comment>
<name>W9WQ05_9EURO</name>
<dbReference type="HOGENOM" id="CLU_2440677_0_0_1"/>
<feature type="region of interest" description="Disordered" evidence="1">
    <location>
        <begin position="23"/>
        <end position="45"/>
    </location>
</feature>
<reference evidence="2 3" key="1">
    <citation type="submission" date="2013-03" db="EMBL/GenBank/DDBJ databases">
        <title>The Genome Sequence of Cladophialophora psammophila CBS 110553.</title>
        <authorList>
            <consortium name="The Broad Institute Genomics Platform"/>
            <person name="Cuomo C."/>
            <person name="de Hoog S."/>
            <person name="Gorbushina A."/>
            <person name="Walker B."/>
            <person name="Young S.K."/>
            <person name="Zeng Q."/>
            <person name="Gargeya S."/>
            <person name="Fitzgerald M."/>
            <person name="Haas B."/>
            <person name="Abouelleil A."/>
            <person name="Allen A.W."/>
            <person name="Alvarado L."/>
            <person name="Arachchi H.M."/>
            <person name="Berlin A.M."/>
            <person name="Chapman S.B."/>
            <person name="Gainer-Dewar J."/>
            <person name="Goldberg J."/>
            <person name="Griggs A."/>
            <person name="Gujja S."/>
            <person name="Hansen M."/>
            <person name="Howarth C."/>
            <person name="Imamovic A."/>
            <person name="Ireland A."/>
            <person name="Larimer J."/>
            <person name="McCowan C."/>
            <person name="Murphy C."/>
            <person name="Pearson M."/>
            <person name="Poon T.W."/>
            <person name="Priest M."/>
            <person name="Roberts A."/>
            <person name="Saif S."/>
            <person name="Shea T."/>
            <person name="Sisk P."/>
            <person name="Sykes S."/>
            <person name="Wortman J."/>
            <person name="Nusbaum C."/>
            <person name="Birren B."/>
        </authorList>
    </citation>
    <scope>NUCLEOTIDE SEQUENCE [LARGE SCALE GENOMIC DNA]</scope>
    <source>
        <strain evidence="2 3">CBS 110553</strain>
    </source>
</reference>